<dbReference type="Gene3D" id="3.40.50.620">
    <property type="entry name" value="HUPs"/>
    <property type="match status" value="1"/>
</dbReference>
<reference evidence="3 4" key="1">
    <citation type="submission" date="2014-11" db="EMBL/GenBank/DDBJ databases">
        <authorList>
            <person name="Fedida A."/>
            <person name="Lindell D."/>
        </authorList>
    </citation>
    <scope>NUCLEOTIDE SEQUENCE [LARGE SCALE GENOMIC DNA]</scope>
</reference>
<feature type="domain" description="Cytidyltransferase-like" evidence="2">
    <location>
        <begin position="41"/>
        <end position="147"/>
    </location>
</feature>
<dbReference type="InterPro" id="IPR014729">
    <property type="entry name" value="Rossmann-like_a/b/a_fold"/>
</dbReference>
<dbReference type="Proteomes" id="UP000032135">
    <property type="component" value="Segment"/>
</dbReference>
<keyword evidence="3" id="KW-0808">Transferase</keyword>
<dbReference type="EMBL" id="KP211958">
    <property type="protein sequence ID" value="AJK27651.1"/>
    <property type="molecule type" value="Genomic_DNA"/>
</dbReference>
<feature type="region of interest" description="Disordered" evidence="1">
    <location>
        <begin position="1"/>
        <end position="48"/>
    </location>
</feature>
<sequence>MRFLDFIKEAKETKTKKPSPSAKGQSSSAKKQQPDDPHVAITFGRFNPPHAGHGKLLDAVRSYGGDSGNYRIYPSRSQDHKKNPLSADQKVGHMRKMFPHHKDKIQNNEAHRNIFDILRDLNDEGHSHVTMVVGDDRVKEFENLANKYNGVHYDFKSINIKSAGARDDKSDDPIETMSASKMRAHAQGNDHDSFHSGMPKGISKKHSAQLMADVLKGMTPPPKGKKPKKGEGLHEWLNESVWEYAPKLDFENFRDYYMLNHIFKVGALVEHDDTGLTGHVVHRGTNYVIFKMPDGNEHRAWLQHITEREDQSNYSADDGSGNTWKVGTDEYRKAVQDMTPGQATIKFSDFRKKSKTK</sequence>
<dbReference type="RefSeq" id="YP_009188258.1">
    <property type="nucleotide sequence ID" value="NC_028663.1"/>
</dbReference>
<dbReference type="OrthoDB" id="6875at10239"/>
<proteinExistence type="predicted"/>
<gene>
    <name evidence="3" type="ORF">PTIM40_183</name>
</gene>
<dbReference type="Pfam" id="PF01467">
    <property type="entry name" value="CTP_transf_like"/>
    <property type="match status" value="1"/>
</dbReference>
<feature type="compositionally biased region" description="Basic and acidic residues" evidence="1">
    <location>
        <begin position="1"/>
        <end position="15"/>
    </location>
</feature>
<evidence type="ECO:0000256" key="1">
    <source>
        <dbReference type="SAM" id="MobiDB-lite"/>
    </source>
</evidence>
<name>A0A0C5AB95_9CAUD</name>
<dbReference type="KEGG" id="vg:26516723"/>
<protein>
    <submittedName>
        <fullName evidence="3">Cytitidyltransferase</fullName>
    </submittedName>
</protein>
<dbReference type="GO" id="GO:0016740">
    <property type="term" value="F:transferase activity"/>
    <property type="evidence" value="ECO:0007669"/>
    <property type="project" value="UniProtKB-KW"/>
</dbReference>
<keyword evidence="4" id="KW-1185">Reference proteome</keyword>
<evidence type="ECO:0000259" key="2">
    <source>
        <dbReference type="Pfam" id="PF01467"/>
    </source>
</evidence>
<dbReference type="SUPFAM" id="SSF52374">
    <property type="entry name" value="Nucleotidylyl transferase"/>
    <property type="match status" value="1"/>
</dbReference>
<organism evidence="3 4">
    <name type="scientific">Cyanophage P-TIM40</name>
    <dbReference type="NCBI Taxonomy" id="1589733"/>
    <lineage>
        <taxon>Viruses</taxon>
        <taxon>Duplodnaviria</taxon>
        <taxon>Heunggongvirae</taxon>
        <taxon>Uroviricota</taxon>
        <taxon>Caudoviricetes</taxon>
        <taxon>Pantevenvirales</taxon>
        <taxon>Kyanoviridae</taxon>
        <taxon>Libanvirus</taxon>
        <taxon>Libanvirus ptim40</taxon>
    </lineage>
</organism>
<dbReference type="GeneID" id="26516723"/>
<evidence type="ECO:0000313" key="3">
    <source>
        <dbReference type="EMBL" id="AJK27651.1"/>
    </source>
</evidence>
<accession>A0A0C5AB95</accession>
<evidence type="ECO:0000313" key="4">
    <source>
        <dbReference type="Proteomes" id="UP000032135"/>
    </source>
</evidence>
<feature type="compositionally biased region" description="Low complexity" evidence="1">
    <location>
        <begin position="18"/>
        <end position="31"/>
    </location>
</feature>
<dbReference type="InterPro" id="IPR004821">
    <property type="entry name" value="Cyt_trans-like"/>
</dbReference>